<organism evidence="1 2">
    <name type="scientific">Anopheles culicifacies</name>
    <dbReference type="NCBI Taxonomy" id="139723"/>
    <lineage>
        <taxon>Eukaryota</taxon>
        <taxon>Metazoa</taxon>
        <taxon>Ecdysozoa</taxon>
        <taxon>Arthropoda</taxon>
        <taxon>Hexapoda</taxon>
        <taxon>Insecta</taxon>
        <taxon>Pterygota</taxon>
        <taxon>Neoptera</taxon>
        <taxon>Endopterygota</taxon>
        <taxon>Diptera</taxon>
        <taxon>Nematocera</taxon>
        <taxon>Culicoidea</taxon>
        <taxon>Culicidae</taxon>
        <taxon>Anophelinae</taxon>
        <taxon>Anopheles</taxon>
        <taxon>culicifacies species complex</taxon>
    </lineage>
</organism>
<dbReference type="Proteomes" id="UP000075883">
    <property type="component" value="Unassembled WGS sequence"/>
</dbReference>
<dbReference type="AlphaFoldDB" id="A0A182MLA5"/>
<proteinExistence type="predicted"/>
<reference evidence="2" key="1">
    <citation type="submission" date="2013-09" db="EMBL/GenBank/DDBJ databases">
        <title>The Genome Sequence of Anopheles culicifacies species A.</title>
        <authorList>
            <consortium name="The Broad Institute Genomics Platform"/>
            <person name="Neafsey D.E."/>
            <person name="Besansky N."/>
            <person name="Howell P."/>
            <person name="Walton C."/>
            <person name="Young S.K."/>
            <person name="Zeng Q."/>
            <person name="Gargeya S."/>
            <person name="Fitzgerald M."/>
            <person name="Haas B."/>
            <person name="Abouelleil A."/>
            <person name="Allen A.W."/>
            <person name="Alvarado L."/>
            <person name="Arachchi H.M."/>
            <person name="Berlin A.M."/>
            <person name="Chapman S.B."/>
            <person name="Gainer-Dewar J."/>
            <person name="Goldberg J."/>
            <person name="Griggs A."/>
            <person name="Gujja S."/>
            <person name="Hansen M."/>
            <person name="Howarth C."/>
            <person name="Imamovic A."/>
            <person name="Ireland A."/>
            <person name="Larimer J."/>
            <person name="McCowan C."/>
            <person name="Murphy C."/>
            <person name="Pearson M."/>
            <person name="Poon T.W."/>
            <person name="Priest M."/>
            <person name="Roberts A."/>
            <person name="Saif S."/>
            <person name="Shea T."/>
            <person name="Sisk P."/>
            <person name="Sykes S."/>
            <person name="Wortman J."/>
            <person name="Nusbaum C."/>
            <person name="Birren B."/>
        </authorList>
    </citation>
    <scope>NUCLEOTIDE SEQUENCE [LARGE SCALE GENOMIC DNA]</scope>
    <source>
        <strain evidence="2">A-37</strain>
    </source>
</reference>
<sequence>MLPILTWAYLRHLAVQYHAEPQPDPFGGVQRISATPPVGVEHAASGYNCSPMSTLTPISDATNKSHLDRTIGTTFPPFGCPSRLDGRWIIPSATTNGTNNTFQSSSSMHFRPQVDTFGITSSAQISGLPLPLVHGTGAARTPTDTPKVRGIPSVGTGLGSVGSFVAVNDVIGMNITPALSQVLLAPPATSAVSGASIIAAVNGVADDNGTRGEEINSFYFYEMKTNPYRHRGWGDHEWHTPGVIKVYECISD</sequence>
<dbReference type="VEuPathDB" id="VectorBase:ACUA021014"/>
<dbReference type="EnsemblMetazoa" id="ACUA021014-RA">
    <property type="protein sequence ID" value="ACUA021014-PA"/>
    <property type="gene ID" value="ACUA021014"/>
</dbReference>
<evidence type="ECO:0000313" key="1">
    <source>
        <dbReference type="EnsemblMetazoa" id="ACUA021014-PA"/>
    </source>
</evidence>
<dbReference type="EMBL" id="AXCM01012917">
    <property type="status" value="NOT_ANNOTATED_CDS"/>
    <property type="molecule type" value="Genomic_DNA"/>
</dbReference>
<evidence type="ECO:0000313" key="2">
    <source>
        <dbReference type="Proteomes" id="UP000075883"/>
    </source>
</evidence>
<reference evidence="1" key="2">
    <citation type="submission" date="2020-05" db="UniProtKB">
        <authorList>
            <consortium name="EnsemblMetazoa"/>
        </authorList>
    </citation>
    <scope>IDENTIFICATION</scope>
    <source>
        <strain evidence="1">A-37</strain>
    </source>
</reference>
<keyword evidence="2" id="KW-1185">Reference proteome</keyword>
<name>A0A182MLA5_9DIPT</name>
<accession>A0A182MLA5</accession>
<protein>
    <submittedName>
        <fullName evidence="1">Uncharacterized protein</fullName>
    </submittedName>
</protein>